<dbReference type="Gene3D" id="3.10.450.50">
    <property type="match status" value="1"/>
</dbReference>
<proteinExistence type="predicted"/>
<gene>
    <name evidence="2" type="ORF">KME28_04195</name>
    <name evidence="3" type="ORF">KME28_04220</name>
</gene>
<dbReference type="InterPro" id="IPR037401">
    <property type="entry name" value="SnoaL-like"/>
</dbReference>
<feature type="domain" description="SnoaL-like" evidence="1">
    <location>
        <begin position="11"/>
        <end position="41"/>
    </location>
</feature>
<dbReference type="Proteomes" id="UP000813215">
    <property type="component" value="Unassembled WGS sequence"/>
</dbReference>
<organism evidence="3 4">
    <name type="scientific">Pelatocladus maniniholoensis HA4357-MV3</name>
    <dbReference type="NCBI Taxonomy" id="1117104"/>
    <lineage>
        <taxon>Bacteria</taxon>
        <taxon>Bacillati</taxon>
        <taxon>Cyanobacteriota</taxon>
        <taxon>Cyanophyceae</taxon>
        <taxon>Nostocales</taxon>
        <taxon>Nostocaceae</taxon>
        <taxon>Pelatocladus</taxon>
    </lineage>
</organism>
<evidence type="ECO:0000313" key="4">
    <source>
        <dbReference type="Proteomes" id="UP000813215"/>
    </source>
</evidence>
<dbReference type="AlphaFoldDB" id="A0A9E3LRY2"/>
<dbReference type="InterPro" id="IPR032710">
    <property type="entry name" value="NTF2-like_dom_sf"/>
</dbReference>
<evidence type="ECO:0000313" key="3">
    <source>
        <dbReference type="EMBL" id="MBW4430948.1"/>
    </source>
</evidence>
<dbReference type="SUPFAM" id="SSF54427">
    <property type="entry name" value="NTF2-like"/>
    <property type="match status" value="1"/>
</dbReference>
<protein>
    <submittedName>
        <fullName evidence="3">Nuclear transport factor 2 family protein</fullName>
    </submittedName>
</protein>
<accession>A0A9E3LRY2</accession>
<dbReference type="Pfam" id="PF13474">
    <property type="entry name" value="SnoaL_3"/>
    <property type="match status" value="1"/>
</dbReference>
<comment type="caution">
    <text evidence="3">The sequence shown here is derived from an EMBL/GenBank/DDBJ whole genome shotgun (WGS) entry which is preliminary data.</text>
</comment>
<evidence type="ECO:0000313" key="2">
    <source>
        <dbReference type="EMBL" id="MBW4430943.1"/>
    </source>
</evidence>
<evidence type="ECO:0000259" key="1">
    <source>
        <dbReference type="Pfam" id="PF13474"/>
    </source>
</evidence>
<name>A0A9E3LRY2_9NOST</name>
<sequence length="52" mass="5994">MAIERANVLYAGQSQTKPQVLRVTMIFRFDKGVWKIVHRHADSMVDLQLPTP</sequence>
<dbReference type="EMBL" id="JAHHHW010000042">
    <property type="protein sequence ID" value="MBW4430948.1"/>
    <property type="molecule type" value="Genomic_DNA"/>
</dbReference>
<reference evidence="3" key="1">
    <citation type="submission" date="2021-05" db="EMBL/GenBank/DDBJ databases">
        <authorList>
            <person name="Pietrasiak N."/>
            <person name="Ward R."/>
            <person name="Stajich J.E."/>
            <person name="Kurbessoian T."/>
        </authorList>
    </citation>
    <scope>NUCLEOTIDE SEQUENCE</scope>
    <source>
        <strain evidence="3">HA4357-MV3</strain>
    </source>
</reference>
<dbReference type="EMBL" id="JAHHHW010000042">
    <property type="protein sequence ID" value="MBW4430943.1"/>
    <property type="molecule type" value="Genomic_DNA"/>
</dbReference>
<reference evidence="3" key="2">
    <citation type="journal article" date="2022" name="Microbiol. Resour. Announc.">
        <title>Metagenome Sequencing to Explore Phylogenomics of Terrestrial Cyanobacteria.</title>
        <authorList>
            <person name="Ward R.D."/>
            <person name="Stajich J.E."/>
            <person name="Johansen J.R."/>
            <person name="Huntemann M."/>
            <person name="Clum A."/>
            <person name="Foster B."/>
            <person name="Foster B."/>
            <person name="Roux S."/>
            <person name="Palaniappan K."/>
            <person name="Varghese N."/>
            <person name="Mukherjee S."/>
            <person name="Reddy T.B.K."/>
            <person name="Daum C."/>
            <person name="Copeland A."/>
            <person name="Chen I.A."/>
            <person name="Ivanova N.N."/>
            <person name="Kyrpides N.C."/>
            <person name="Shapiro N."/>
            <person name="Eloe-Fadrosh E.A."/>
            <person name="Pietrasiak N."/>
        </authorList>
    </citation>
    <scope>NUCLEOTIDE SEQUENCE</scope>
    <source>
        <strain evidence="3">HA4357-MV3</strain>
    </source>
</reference>